<evidence type="ECO:0000313" key="3">
    <source>
        <dbReference type="EMBL" id="VUG18253.1"/>
    </source>
</evidence>
<evidence type="ECO:0000256" key="1">
    <source>
        <dbReference type="SAM" id="MobiDB-lite"/>
    </source>
</evidence>
<accession>A0A7D9CYF4</accession>
<dbReference type="AlphaFoldDB" id="A0A7D9CYF4"/>
<dbReference type="Pfam" id="PF12751">
    <property type="entry name" value="Vac7"/>
    <property type="match status" value="1"/>
</dbReference>
<dbReference type="GO" id="GO:0000011">
    <property type="term" value="P:vacuole inheritance"/>
    <property type="evidence" value="ECO:0007669"/>
    <property type="project" value="TreeGrafter"/>
</dbReference>
<feature type="region of interest" description="Disordered" evidence="1">
    <location>
        <begin position="40"/>
        <end position="69"/>
    </location>
</feature>
<gene>
    <name evidence="3" type="ORF">DEBR0S3_05930G</name>
</gene>
<keyword evidence="2" id="KW-0812">Transmembrane</keyword>
<dbReference type="InterPro" id="IPR024260">
    <property type="entry name" value="Vac7"/>
</dbReference>
<dbReference type="GO" id="GO:0070772">
    <property type="term" value="C:PAS complex"/>
    <property type="evidence" value="ECO:0007669"/>
    <property type="project" value="TreeGrafter"/>
</dbReference>
<proteinExistence type="predicted"/>
<keyword evidence="2" id="KW-1133">Transmembrane helix</keyword>
<dbReference type="Proteomes" id="UP000478008">
    <property type="component" value="Unassembled WGS sequence"/>
</dbReference>
<protein>
    <submittedName>
        <fullName evidence="3">DEBR0S3_05930g1_1</fullName>
    </submittedName>
</protein>
<dbReference type="PANTHER" id="PTHR28258:SF1">
    <property type="entry name" value="VACUOLAR SEGREGATION PROTEIN 7"/>
    <property type="match status" value="1"/>
</dbReference>
<feature type="transmembrane region" description="Helical" evidence="2">
    <location>
        <begin position="437"/>
        <end position="455"/>
    </location>
</feature>
<organism evidence="3 4">
    <name type="scientific">Dekkera bruxellensis</name>
    <name type="common">Brettanomyces custersii</name>
    <dbReference type="NCBI Taxonomy" id="5007"/>
    <lineage>
        <taxon>Eukaryota</taxon>
        <taxon>Fungi</taxon>
        <taxon>Dikarya</taxon>
        <taxon>Ascomycota</taxon>
        <taxon>Saccharomycotina</taxon>
        <taxon>Pichiomycetes</taxon>
        <taxon>Pichiales</taxon>
        <taxon>Pichiaceae</taxon>
        <taxon>Brettanomyces</taxon>
    </lineage>
</organism>
<name>A0A7D9CYF4_DEKBR</name>
<dbReference type="GO" id="GO:0010513">
    <property type="term" value="P:positive regulation of phosphatidylinositol biosynthetic process"/>
    <property type="evidence" value="ECO:0007669"/>
    <property type="project" value="TreeGrafter"/>
</dbReference>
<sequence length="654" mass="72957">MARSPTSTASGGAKVLSSSVTSSVLTITSSLSSINFQCENGEQGNAKKDDGGNGDNDAGNDDSIGDDNNLIDATLVEPRGLKSDSSVVPGSAVRSVNLKSKLILDNRSDSSMDRRLFGKDEDNVQGSETYSRSLKGLMLDRLTNNGPIGINFNNNMESGSQYLSSYGIIGRTGRNELQMPSFKGDIPSIAASNANYLYRYQKRTGHDFSLVAPSEDASILSSVSHNMYGQKKKGTKSFHRQESSSEEESFIYHDLNTVSGTPTPEAGSLLNGGRRLQSPTRLNFNDAEFIKIAGDNLSPSDLSSPKINTRKNSFSHVRQISRRIFSKEKKYMGVSDMIPTRACSTIMPHKTSLPFTSYTQVRAGSVLSPIIDYGSADESTSPDIASYYERDGPCFLEESSGFSEDVELHSCSPHNYKSTYCRRGLIIQMIKCLLKRLFYSFLIIIFLLMAIRLFIFKYCDNGLVEFTLDHLENVLVSSEMLLFDINASARNLNMQSVDIWKMDVDVLMKTRSGVFQNSVSEYPLVDEDITIFLGNSLDFTTPLKFRGLFSLDTDEENSTVLFPTFKEFWSRLFREKYVLRQNTSGQVKIQWPGKDFKYKGAPLSPDQWNKILNSRFRLIIKGSFRYHLPLLSSDQVLIFSHEETLNPGTPENIP</sequence>
<dbReference type="GO" id="GO:0000329">
    <property type="term" value="C:fungal-type vacuole membrane"/>
    <property type="evidence" value="ECO:0007669"/>
    <property type="project" value="TreeGrafter"/>
</dbReference>
<evidence type="ECO:0000313" key="4">
    <source>
        <dbReference type="Proteomes" id="UP000478008"/>
    </source>
</evidence>
<keyword evidence="2" id="KW-0472">Membrane</keyword>
<dbReference type="PANTHER" id="PTHR28258">
    <property type="entry name" value="VACUOLAR SEGREGATION PROTEIN 7"/>
    <property type="match status" value="1"/>
</dbReference>
<dbReference type="GO" id="GO:1903778">
    <property type="term" value="P:protein localization to vacuolar membrane"/>
    <property type="evidence" value="ECO:0007669"/>
    <property type="project" value="TreeGrafter"/>
</dbReference>
<evidence type="ECO:0000256" key="2">
    <source>
        <dbReference type="SAM" id="Phobius"/>
    </source>
</evidence>
<keyword evidence="4" id="KW-1185">Reference proteome</keyword>
<dbReference type="EMBL" id="CABFWN010000003">
    <property type="protein sequence ID" value="VUG18253.1"/>
    <property type="molecule type" value="Genomic_DNA"/>
</dbReference>
<reference evidence="3 4" key="1">
    <citation type="submission" date="2019-07" db="EMBL/GenBank/DDBJ databases">
        <authorList>
            <person name="Friedrich A."/>
            <person name="Schacherer J."/>
        </authorList>
    </citation>
    <scope>NUCLEOTIDE SEQUENCE [LARGE SCALE GENOMIC DNA]</scope>
</reference>